<evidence type="ECO:0000259" key="2">
    <source>
        <dbReference type="PROSITE" id="PS51072"/>
    </source>
</evidence>
<sequence>MQEERVKYANSVLTSRTPFEVAEIVRIRLSQAKIINGEFYTLFKELSELKKSYVQQLRKIIIVNEDLDKLVYNGMVQRQVLTAPEMAGMDFDWLGELRGVWQQVIRGLKADMHAQVEEYKGLDRDVVGVLRSHVETDEHWREVRKLHPKLSRMAAEMEVSRSTPEKVAAAERQWVEQAPRLLEVMEATDEKRLLVLKNCLLQYQNLLDDSLHANLDESEKVMERLLEFTPDREIDRFASAVVNYDFRFEPMQAAEADGEGAAAATPVEHRLRHVSGSSMLRNLLSNDTFSDASNNVSLVPSRKSKLKSKVGSIFGRRRHRRAPQLQSESIPESDTSSLHSHGTSSYHDSELYSKSHAVSSEAAAPRPAANSNNAPPAEKKPELEATRSSFSINQAPLVPQPRSKKTPEIIGASNVQAITEKSGPADTAAPAQNFIRQRSTWDGVQQDPTALHDETNIVSSLAPARRSSAAGQLGAHFWSPVPASQEGQNVPSLEGGRRDIHSMLFTNLSKADIDNSVTRHESTNSQTSEMRQLEPQQTGSSLLLMNITGQSLFQHTELTSLGLNASIGEVINAKFKDGILSSSQLIGEIALNYISSDSTGNSLPLDIILKIESAEQFDKIIVNHTILERTADENNIIYKLAPQFIFGKTLGALKYSLKSPLVPIAIHPVWRFEQTQASVMLTLKIFSGLPPAVQELVLEDLIVSVAIDNTVAKSALSKPQGSFSKEKRRITWRFKEPLVLRRDNEERLVARFLTEGVAQESQKGVQAKFTIRGLQLGGGLVLRSQEVTLEDPFGSETADIWNDVTTSRTLVAGAYYGLST</sequence>
<organism evidence="3 4">
    <name type="scientific">Eremothecium gossypii (strain ATCC 10895 / CBS 109.51 / FGSC 9923 / NRRL Y-1056)</name>
    <name type="common">Yeast</name>
    <name type="synonym">Ashbya gossypii</name>
    <dbReference type="NCBI Taxonomy" id="284811"/>
    <lineage>
        <taxon>Eukaryota</taxon>
        <taxon>Fungi</taxon>
        <taxon>Dikarya</taxon>
        <taxon>Ascomycota</taxon>
        <taxon>Saccharomycotina</taxon>
        <taxon>Saccharomycetes</taxon>
        <taxon>Saccharomycetales</taxon>
        <taxon>Saccharomycetaceae</taxon>
        <taxon>Eremothecium</taxon>
    </lineage>
</organism>
<dbReference type="GO" id="GO:0032185">
    <property type="term" value="P:septin cytoskeleton organization"/>
    <property type="evidence" value="ECO:0000318"/>
    <property type="project" value="GO_Central"/>
</dbReference>
<reference evidence="3 4" key="1">
    <citation type="journal article" date="2004" name="Science">
        <title>The Ashbya gossypii genome as a tool for mapping the ancient Saccharomyces cerevisiae genome.</title>
        <authorList>
            <person name="Dietrich F.S."/>
            <person name="Voegeli S."/>
            <person name="Brachat S."/>
            <person name="Lerch A."/>
            <person name="Gates K."/>
            <person name="Steiner S."/>
            <person name="Mohr C."/>
            <person name="Pohlmann R."/>
            <person name="Luedi P."/>
            <person name="Choi S."/>
            <person name="Wing R.A."/>
            <person name="Flavier A."/>
            <person name="Gaffney T.D."/>
            <person name="Philippsen P."/>
        </authorList>
    </citation>
    <scope>NUCLEOTIDE SEQUENCE [LARGE SCALE GENOMIC DNA]</scope>
    <source>
        <strain evidence="4">ATCC 10895 / CBS 109.51 / FGSC 9923 / NRRL Y-1056</strain>
    </source>
</reference>
<dbReference type="PROSITE" id="PS51072">
    <property type="entry name" value="MHD"/>
    <property type="match status" value="1"/>
</dbReference>
<reference evidence="4" key="2">
    <citation type="journal article" date="2013" name="G3 (Bethesda)">
        <title>Genomes of Ashbya fungi isolated from insects reveal four mating-type loci, numerous translocations, lack of transposons, and distinct gene duplications.</title>
        <authorList>
            <person name="Dietrich F.S."/>
            <person name="Voegeli S."/>
            <person name="Kuo S."/>
            <person name="Philippsen P."/>
        </authorList>
    </citation>
    <scope>GENOME REANNOTATION</scope>
    <source>
        <strain evidence="4">ATCC 10895 / CBS 109.51 / FGSC 9923 / NRRL Y-1056</strain>
    </source>
</reference>
<dbReference type="GO" id="GO:0030139">
    <property type="term" value="C:endocytic vesicle"/>
    <property type="evidence" value="ECO:0000318"/>
    <property type="project" value="GO_Central"/>
</dbReference>
<dbReference type="InterPro" id="IPR028565">
    <property type="entry name" value="MHD"/>
</dbReference>
<feature type="compositionally biased region" description="Low complexity" evidence="1">
    <location>
        <begin position="357"/>
        <end position="376"/>
    </location>
</feature>
<dbReference type="AlphaFoldDB" id="Q758D3"/>
<dbReference type="OrthoDB" id="331602at2759"/>
<dbReference type="GO" id="GO:0032153">
    <property type="term" value="C:cell division site"/>
    <property type="evidence" value="ECO:0000318"/>
    <property type="project" value="GO_Central"/>
</dbReference>
<proteinExistence type="predicted"/>
<accession>Q758D3</accession>
<name>Q758D3_EREGS</name>
<keyword evidence="4" id="KW-1185">Reference proteome</keyword>
<dbReference type="STRING" id="284811.Q758D3"/>
<dbReference type="GO" id="GO:0005737">
    <property type="term" value="C:cytoplasm"/>
    <property type="evidence" value="ECO:0000318"/>
    <property type="project" value="GO_Central"/>
</dbReference>
<dbReference type="eggNOG" id="ENOG502QQAW">
    <property type="taxonomic scope" value="Eukaryota"/>
</dbReference>
<evidence type="ECO:0000313" key="3">
    <source>
        <dbReference type="EMBL" id="AAS52538.1"/>
    </source>
</evidence>
<feature type="domain" description="MHD" evidence="2">
    <location>
        <begin position="560"/>
        <end position="814"/>
    </location>
</feature>
<dbReference type="SUPFAM" id="SSF103657">
    <property type="entry name" value="BAR/IMD domain-like"/>
    <property type="match status" value="1"/>
</dbReference>
<dbReference type="Gene3D" id="1.20.1270.60">
    <property type="entry name" value="Arfaptin homology (AH) domain/BAR domain"/>
    <property type="match status" value="1"/>
</dbReference>
<dbReference type="GO" id="GO:0005886">
    <property type="term" value="C:plasma membrane"/>
    <property type="evidence" value="ECO:0000318"/>
    <property type="project" value="GO_Central"/>
</dbReference>
<evidence type="ECO:0000313" key="4">
    <source>
        <dbReference type="Proteomes" id="UP000000591"/>
    </source>
</evidence>
<dbReference type="Pfam" id="PF10291">
    <property type="entry name" value="muHD"/>
    <property type="match status" value="1"/>
</dbReference>
<dbReference type="Proteomes" id="UP000000591">
    <property type="component" value="Chromosome V"/>
</dbReference>
<dbReference type="CDD" id="cd09264">
    <property type="entry name" value="AP_Syp1_MHD"/>
    <property type="match status" value="1"/>
</dbReference>
<dbReference type="InterPro" id="IPR027267">
    <property type="entry name" value="AH/BAR_dom_sf"/>
</dbReference>
<dbReference type="HOGENOM" id="CLU_017975_0_0_1"/>
<dbReference type="KEGG" id="ago:AGOS_AEL147W"/>
<dbReference type="OMA" id="NRITWRY"/>
<dbReference type="GeneID" id="4620901"/>
<feature type="compositionally biased region" description="Polar residues" evidence="1">
    <location>
        <begin position="324"/>
        <end position="346"/>
    </location>
</feature>
<evidence type="ECO:0000256" key="1">
    <source>
        <dbReference type="SAM" id="MobiDB-lite"/>
    </source>
</evidence>
<gene>
    <name evidence="3" type="ORF">AGOS_AEL147W</name>
</gene>
<dbReference type="InterPro" id="IPR018808">
    <property type="entry name" value="Muniscin_C"/>
</dbReference>
<dbReference type="InParanoid" id="Q758D3"/>
<feature type="region of interest" description="Disordered" evidence="1">
    <location>
        <begin position="308"/>
        <end position="386"/>
    </location>
</feature>
<protein>
    <submittedName>
        <fullName evidence="3">AEL147Wp</fullName>
    </submittedName>
</protein>
<dbReference type="InterPro" id="IPR049609">
    <property type="entry name" value="Syp1-like_MHD"/>
</dbReference>
<dbReference type="EMBL" id="AE016818">
    <property type="protein sequence ID" value="AAS52538.1"/>
    <property type="molecule type" value="Genomic_DNA"/>
</dbReference>
<dbReference type="RefSeq" id="NP_984714.1">
    <property type="nucleotide sequence ID" value="NM_210067.1"/>
</dbReference>
<dbReference type="FunCoup" id="Q758D3">
    <property type="interactions" value="178"/>
</dbReference>